<protein>
    <submittedName>
        <fullName evidence="1">Peroxisomal membrane protein PMP22</fullName>
    </submittedName>
</protein>
<accession>A0ACC1YH40</accession>
<dbReference type="Proteomes" id="UP001164539">
    <property type="component" value="Chromosome 3"/>
</dbReference>
<sequence>MSDIAKEAWRKYLIQLQIHPLRTKAITSGVLSGCVDAISQKISGIKNLQLRRLLLLSLYGLVYGGPLGHFLNKFVDIVFKGNDNKTVAKKVLLEQLIFSPWNNFLFMAYYGLVVEGIPWKLVKNKIREDFPVVQLTSWKVWPTVGWVAFRYVPQHFRVLFYSLVGACWAIFLNLKAGSASIKKD</sequence>
<evidence type="ECO:0000313" key="2">
    <source>
        <dbReference type="Proteomes" id="UP001164539"/>
    </source>
</evidence>
<evidence type="ECO:0000313" key="1">
    <source>
        <dbReference type="EMBL" id="KAJ4722761.1"/>
    </source>
</evidence>
<proteinExistence type="predicted"/>
<comment type="caution">
    <text evidence="1">The sequence shown here is derived from an EMBL/GenBank/DDBJ whole genome shotgun (WGS) entry which is preliminary data.</text>
</comment>
<keyword evidence="2" id="KW-1185">Reference proteome</keyword>
<name>A0ACC1YH40_MELAZ</name>
<reference evidence="1 2" key="1">
    <citation type="journal article" date="2023" name="Science">
        <title>Complex scaffold remodeling in plant triterpene biosynthesis.</title>
        <authorList>
            <person name="De La Pena R."/>
            <person name="Hodgson H."/>
            <person name="Liu J.C."/>
            <person name="Stephenson M.J."/>
            <person name="Martin A.C."/>
            <person name="Owen C."/>
            <person name="Harkess A."/>
            <person name="Leebens-Mack J."/>
            <person name="Jimenez L.E."/>
            <person name="Osbourn A."/>
            <person name="Sattely E.S."/>
        </authorList>
    </citation>
    <scope>NUCLEOTIDE SEQUENCE [LARGE SCALE GENOMIC DNA]</scope>
    <source>
        <strain evidence="2">cv. JPN11</strain>
        <tissue evidence="1">Leaf</tissue>
    </source>
</reference>
<organism evidence="1 2">
    <name type="scientific">Melia azedarach</name>
    <name type="common">Chinaberry tree</name>
    <dbReference type="NCBI Taxonomy" id="155640"/>
    <lineage>
        <taxon>Eukaryota</taxon>
        <taxon>Viridiplantae</taxon>
        <taxon>Streptophyta</taxon>
        <taxon>Embryophyta</taxon>
        <taxon>Tracheophyta</taxon>
        <taxon>Spermatophyta</taxon>
        <taxon>Magnoliopsida</taxon>
        <taxon>eudicotyledons</taxon>
        <taxon>Gunneridae</taxon>
        <taxon>Pentapetalae</taxon>
        <taxon>rosids</taxon>
        <taxon>malvids</taxon>
        <taxon>Sapindales</taxon>
        <taxon>Meliaceae</taxon>
        <taxon>Melia</taxon>
    </lineage>
</organism>
<gene>
    <name evidence="1" type="ORF">OWV82_006208</name>
</gene>
<dbReference type="EMBL" id="CM051396">
    <property type="protein sequence ID" value="KAJ4722761.1"/>
    <property type="molecule type" value="Genomic_DNA"/>
</dbReference>